<evidence type="ECO:0000256" key="1">
    <source>
        <dbReference type="SAM" id="MobiDB-lite"/>
    </source>
</evidence>
<dbReference type="KEGG" id="shd:SUTH_00962"/>
<feature type="domain" description="Flagellar hook-length control protein-like C-terminal" evidence="2">
    <location>
        <begin position="305"/>
        <end position="379"/>
    </location>
</feature>
<evidence type="ECO:0000313" key="3">
    <source>
        <dbReference type="EMBL" id="BAO28768.1"/>
    </source>
</evidence>
<protein>
    <recommendedName>
        <fullName evidence="2">Flagellar hook-length control protein-like C-terminal domain-containing protein</fullName>
    </recommendedName>
</protein>
<organism evidence="3 4">
    <name type="scientific">Sulfuritalea hydrogenivorans sk43H</name>
    <dbReference type="NCBI Taxonomy" id="1223802"/>
    <lineage>
        <taxon>Bacteria</taxon>
        <taxon>Pseudomonadati</taxon>
        <taxon>Pseudomonadota</taxon>
        <taxon>Betaproteobacteria</taxon>
        <taxon>Nitrosomonadales</taxon>
        <taxon>Sterolibacteriaceae</taxon>
        <taxon>Sulfuritalea</taxon>
    </lineage>
</organism>
<accession>W0SGC4</accession>
<dbReference type="HOGENOM" id="CLU_033226_0_0_4"/>
<feature type="compositionally biased region" description="Basic and acidic residues" evidence="1">
    <location>
        <begin position="297"/>
        <end position="310"/>
    </location>
</feature>
<reference evidence="3 4" key="1">
    <citation type="journal article" date="2014" name="Syst. Appl. Microbiol.">
        <title>Complete genomes of freshwater sulfur oxidizers Sulfuricella denitrificans skB26 and Sulfuritalea hydrogenivorans sk43H: genetic insights into the sulfur oxidation pathway of betaproteobacteria.</title>
        <authorList>
            <person name="Watanabe T."/>
            <person name="Kojima H."/>
            <person name="Fukui M."/>
        </authorList>
    </citation>
    <scope>NUCLEOTIDE SEQUENCE [LARGE SCALE GENOMIC DNA]</scope>
    <source>
        <strain evidence="3">DSM22779</strain>
    </source>
</reference>
<gene>
    <name evidence="3" type="ORF">SUTH_00962</name>
</gene>
<evidence type="ECO:0000313" key="4">
    <source>
        <dbReference type="Proteomes" id="UP000031637"/>
    </source>
</evidence>
<dbReference type="Proteomes" id="UP000031637">
    <property type="component" value="Chromosome"/>
</dbReference>
<proteinExistence type="predicted"/>
<name>W0SGC4_9PROT</name>
<dbReference type="AlphaFoldDB" id="W0SGC4"/>
<dbReference type="InterPro" id="IPR021136">
    <property type="entry name" value="Flagellar_hook_control-like_C"/>
</dbReference>
<feature type="region of interest" description="Disordered" evidence="1">
    <location>
        <begin position="192"/>
        <end position="228"/>
    </location>
</feature>
<dbReference type="Pfam" id="PF02120">
    <property type="entry name" value="Flg_hook"/>
    <property type="match status" value="1"/>
</dbReference>
<dbReference type="STRING" id="1223802.SUTH_00962"/>
<feature type="region of interest" description="Disordered" evidence="1">
    <location>
        <begin position="291"/>
        <end position="310"/>
    </location>
</feature>
<keyword evidence="4" id="KW-1185">Reference proteome</keyword>
<dbReference type="EMBL" id="AP012547">
    <property type="protein sequence ID" value="BAO28768.1"/>
    <property type="molecule type" value="Genomic_DNA"/>
</dbReference>
<evidence type="ECO:0000259" key="2">
    <source>
        <dbReference type="Pfam" id="PF02120"/>
    </source>
</evidence>
<sequence>MIPNDAGIRMRMETETALHPISPVSEIPADLVELRPGQTFSARIQEVLPENTYKALVAGRSLTLALPQGAKAGDTLELVVVDRTPRLIVAQLASQSSPGTAATDGDYPFTNLSRTAQLIGALLARDGTSPAPAALTRGQPLLPGASTQAANMAAELAPLLAKAVGQSGLFYEAHQVQWVMGQRPISDLLVEPQAKHSPAEASLASGEEPGNPATRPTSSGRSAELSGPMGLLQNLLGSEEIRQHAGTPTAATANPAQTVPEDLRPLVQQQLDAVATQRLAWHGEVWPGQSLDWQIEPDGRQTDSEQADSERGWITSLRLTTPRLGEIDARLSLTPAGARITIATPTGVSAANLLDAAPSLEKSMAAAGVPLLSLQVKHVTED</sequence>